<dbReference type="AlphaFoldDB" id="A0A1Y1XGF8"/>
<comment type="caution">
    <text evidence="5">The sequence shown here is derived from an EMBL/GenBank/DDBJ whole genome shotgun (WGS) entry which is preliminary data.</text>
</comment>
<keyword evidence="1" id="KW-0732">Signal</keyword>
<dbReference type="Gene3D" id="3.60.21.10">
    <property type="match status" value="1"/>
</dbReference>
<dbReference type="GO" id="GO:0003993">
    <property type="term" value="F:acid phosphatase activity"/>
    <property type="evidence" value="ECO:0007669"/>
    <property type="project" value="InterPro"/>
</dbReference>
<keyword evidence="6" id="KW-1185">Reference proteome</keyword>
<feature type="region of interest" description="Disordered" evidence="2">
    <location>
        <begin position="383"/>
        <end position="429"/>
    </location>
</feature>
<organism evidence="5 6">
    <name type="scientific">Anaeromyces robustus</name>
    <dbReference type="NCBI Taxonomy" id="1754192"/>
    <lineage>
        <taxon>Eukaryota</taxon>
        <taxon>Fungi</taxon>
        <taxon>Fungi incertae sedis</taxon>
        <taxon>Chytridiomycota</taxon>
        <taxon>Chytridiomycota incertae sedis</taxon>
        <taxon>Neocallimastigomycetes</taxon>
        <taxon>Neocallimastigales</taxon>
        <taxon>Neocallimastigaceae</taxon>
        <taxon>Anaeromyces</taxon>
    </lineage>
</organism>
<feature type="transmembrane region" description="Helical" evidence="3">
    <location>
        <begin position="467"/>
        <end position="488"/>
    </location>
</feature>
<dbReference type="InterPro" id="IPR004843">
    <property type="entry name" value="Calcineurin-like_PHP"/>
</dbReference>
<dbReference type="Proteomes" id="UP000193944">
    <property type="component" value="Unassembled WGS sequence"/>
</dbReference>
<keyword evidence="3" id="KW-0472">Membrane</keyword>
<evidence type="ECO:0000256" key="3">
    <source>
        <dbReference type="SAM" id="Phobius"/>
    </source>
</evidence>
<evidence type="ECO:0000256" key="1">
    <source>
        <dbReference type="ARBA" id="ARBA00022729"/>
    </source>
</evidence>
<name>A0A1Y1XGF8_9FUNG</name>
<keyword evidence="3" id="KW-0812">Transmembrane</keyword>
<keyword evidence="3" id="KW-1133">Transmembrane helix</keyword>
<proteinExistence type="predicted"/>
<sequence>MRFSKNYVKNIFLFALNYIVLNKASPVITEEQLNSFKYGEDEFTLAVIGDSGSENSAKEVMKLSKFDILLHLGDFDYKCMPNKYFDEVLTSQRKFQFMGVLGNHDAKGECKDEIANQFLKNVYNKMTDSKNKETRCEFSESKFMWSCVYKNMKIIGLTPGINGADKREEQLKFLKEHLSGSDKDWKICAWHFYDKYFHTGKYQYYNNIISGEGESFYEYCKNHGAIIFSAHDHVYARTHVMSSFKDPTIDKYHDKTRDYIAQIRDGASINILNGTGGWEIYIEQGEQKDYPWWQKKYARGDYDENAKRFGGLFCRFNVDGNNRKASCVFKRINSSNEVFDKFYIYRNDNPDKISYHQIDDDFNNEKLKAFKIENNIIDTDEADNNDNVNTNDDNDKIDNNDNINTNDDTNKIDNNDNINTNYDNDNNNNNINNKTSTIIVDHSNLDEEISRDYSEKKVKYPLYKKCLIIGSGILVVLILISSITTITLKKKHIKLNNMIKSFLLKNNYPNIITTITTIKSIATADHKAEVKYIYNVASGNVASGKYGNIEKMFIQLLIKGNIVMRECNNNSIIITYSQNIFNGKNVVSLLNDNKYLGLTNNLIKMNQYSGNDDQY</sequence>
<accession>A0A1Y1XGF8</accession>
<dbReference type="PANTHER" id="PTHR22953">
    <property type="entry name" value="ACID PHOSPHATASE RELATED"/>
    <property type="match status" value="1"/>
</dbReference>
<dbReference type="OrthoDB" id="5597180at2759"/>
<feature type="compositionally biased region" description="Low complexity" evidence="2">
    <location>
        <begin position="415"/>
        <end position="429"/>
    </location>
</feature>
<reference evidence="5 6" key="1">
    <citation type="submission" date="2016-08" db="EMBL/GenBank/DDBJ databases">
        <title>A Parts List for Fungal Cellulosomes Revealed by Comparative Genomics.</title>
        <authorList>
            <consortium name="DOE Joint Genome Institute"/>
            <person name="Haitjema C.H."/>
            <person name="Gilmore S.P."/>
            <person name="Henske J.K."/>
            <person name="Solomon K.V."/>
            <person name="De Groot R."/>
            <person name="Kuo A."/>
            <person name="Mondo S.J."/>
            <person name="Salamov A.A."/>
            <person name="Labutti K."/>
            <person name="Zhao Z."/>
            <person name="Chiniquy J."/>
            <person name="Barry K."/>
            <person name="Brewer H.M."/>
            <person name="Purvine S.O."/>
            <person name="Wright A.T."/>
            <person name="Boxma B."/>
            <person name="Van Alen T."/>
            <person name="Hackstein J.H."/>
            <person name="Baker S.E."/>
            <person name="Grigoriev I.V."/>
            <person name="O'Malley M.A."/>
        </authorList>
    </citation>
    <scope>NUCLEOTIDE SEQUENCE [LARGE SCALE GENOMIC DNA]</scope>
    <source>
        <strain evidence="5 6">S4</strain>
    </source>
</reference>
<reference evidence="5 6" key="2">
    <citation type="submission" date="2016-08" db="EMBL/GenBank/DDBJ databases">
        <title>Pervasive Adenine N6-methylation of Active Genes in Fungi.</title>
        <authorList>
            <consortium name="DOE Joint Genome Institute"/>
            <person name="Mondo S.J."/>
            <person name="Dannebaum R.O."/>
            <person name="Kuo R.C."/>
            <person name="Labutti K."/>
            <person name="Haridas S."/>
            <person name="Kuo A."/>
            <person name="Salamov A."/>
            <person name="Ahrendt S.R."/>
            <person name="Lipzen A."/>
            <person name="Sullivan W."/>
            <person name="Andreopoulos W.B."/>
            <person name="Clum A."/>
            <person name="Lindquist E."/>
            <person name="Daum C."/>
            <person name="Ramamoorthy G.K."/>
            <person name="Gryganskyi A."/>
            <person name="Culley D."/>
            <person name="Magnuson J.K."/>
            <person name="James T.Y."/>
            <person name="O'Malley M.A."/>
            <person name="Stajich J.E."/>
            <person name="Spatafora J.W."/>
            <person name="Visel A."/>
            <person name="Grigoriev I.V."/>
        </authorList>
    </citation>
    <scope>NUCLEOTIDE SEQUENCE [LARGE SCALE GENOMIC DNA]</scope>
    <source>
        <strain evidence="5 6">S4</strain>
    </source>
</reference>
<evidence type="ECO:0000313" key="5">
    <source>
        <dbReference type="EMBL" id="ORX84496.1"/>
    </source>
</evidence>
<protein>
    <submittedName>
        <fullName evidence="5">Metallo-dependent phosphatase</fullName>
    </submittedName>
</protein>
<dbReference type="EMBL" id="MCFG01000051">
    <property type="protein sequence ID" value="ORX84496.1"/>
    <property type="molecule type" value="Genomic_DNA"/>
</dbReference>
<dbReference type="SUPFAM" id="SSF56300">
    <property type="entry name" value="Metallo-dependent phosphatases"/>
    <property type="match status" value="1"/>
</dbReference>
<dbReference type="InterPro" id="IPR039331">
    <property type="entry name" value="PAPs-like"/>
</dbReference>
<evidence type="ECO:0000256" key="2">
    <source>
        <dbReference type="SAM" id="MobiDB-lite"/>
    </source>
</evidence>
<dbReference type="PANTHER" id="PTHR22953:SF153">
    <property type="entry name" value="PURPLE ACID PHOSPHATASE"/>
    <property type="match status" value="1"/>
</dbReference>
<dbReference type="Pfam" id="PF00149">
    <property type="entry name" value="Metallophos"/>
    <property type="match status" value="1"/>
</dbReference>
<evidence type="ECO:0000259" key="4">
    <source>
        <dbReference type="Pfam" id="PF00149"/>
    </source>
</evidence>
<evidence type="ECO:0000313" key="6">
    <source>
        <dbReference type="Proteomes" id="UP000193944"/>
    </source>
</evidence>
<feature type="domain" description="Calcineurin-like phosphoesterase" evidence="4">
    <location>
        <begin position="44"/>
        <end position="235"/>
    </location>
</feature>
<gene>
    <name evidence="5" type="ORF">BCR32DRAFT_291304</name>
</gene>
<dbReference type="InterPro" id="IPR029052">
    <property type="entry name" value="Metallo-depent_PP-like"/>
</dbReference>